<dbReference type="Proteomes" id="UP000017836">
    <property type="component" value="Unassembled WGS sequence"/>
</dbReference>
<accession>W1NUU3</accession>
<protein>
    <submittedName>
        <fullName evidence="1">Uncharacterized protein</fullName>
    </submittedName>
</protein>
<reference evidence="2" key="1">
    <citation type="journal article" date="2013" name="Science">
        <title>The Amborella genome and the evolution of flowering plants.</title>
        <authorList>
            <consortium name="Amborella Genome Project"/>
        </authorList>
    </citation>
    <scope>NUCLEOTIDE SEQUENCE [LARGE SCALE GENOMIC DNA]</scope>
</reference>
<dbReference type="EMBL" id="KI395020">
    <property type="protein sequence ID" value="ERM99372.1"/>
    <property type="molecule type" value="Genomic_DNA"/>
</dbReference>
<dbReference type="HOGENOM" id="CLU_2852681_0_0_1"/>
<proteinExistence type="predicted"/>
<evidence type="ECO:0000313" key="1">
    <source>
        <dbReference type="EMBL" id="ERM99372.1"/>
    </source>
</evidence>
<dbReference type="Gramene" id="ERM99372">
    <property type="protein sequence ID" value="ERM99372"/>
    <property type="gene ID" value="AMTR_s00235p00020840"/>
</dbReference>
<dbReference type="AlphaFoldDB" id="W1NUU3"/>
<organism evidence="1 2">
    <name type="scientific">Amborella trichopoda</name>
    <dbReference type="NCBI Taxonomy" id="13333"/>
    <lineage>
        <taxon>Eukaryota</taxon>
        <taxon>Viridiplantae</taxon>
        <taxon>Streptophyta</taxon>
        <taxon>Embryophyta</taxon>
        <taxon>Tracheophyta</taxon>
        <taxon>Spermatophyta</taxon>
        <taxon>Magnoliopsida</taxon>
        <taxon>Amborellales</taxon>
        <taxon>Amborellaceae</taxon>
        <taxon>Amborella</taxon>
    </lineage>
</organism>
<name>W1NUU3_AMBTC</name>
<keyword evidence="2" id="KW-1185">Reference proteome</keyword>
<sequence>MCRLFGDALIDHGSISRRLASLASLFLTTVKSPIIITFHLPGNVSPIRGLIIETSRLPADVSPPR</sequence>
<evidence type="ECO:0000313" key="2">
    <source>
        <dbReference type="Proteomes" id="UP000017836"/>
    </source>
</evidence>
<gene>
    <name evidence="1" type="ORF">AMTR_s00235p00020840</name>
</gene>